<gene>
    <name evidence="1" type="ORF">K458DRAFT_449340</name>
</gene>
<dbReference type="InterPro" id="IPR023213">
    <property type="entry name" value="CAT-like_dom_sf"/>
</dbReference>
<dbReference type="Gene3D" id="3.30.559.10">
    <property type="entry name" value="Chloramphenicol acetyltransferase-like domain"/>
    <property type="match status" value="1"/>
</dbReference>
<organism evidence="1 2">
    <name type="scientific">Lentithecium fluviatile CBS 122367</name>
    <dbReference type="NCBI Taxonomy" id="1168545"/>
    <lineage>
        <taxon>Eukaryota</taxon>
        <taxon>Fungi</taxon>
        <taxon>Dikarya</taxon>
        <taxon>Ascomycota</taxon>
        <taxon>Pezizomycotina</taxon>
        <taxon>Dothideomycetes</taxon>
        <taxon>Pleosporomycetidae</taxon>
        <taxon>Pleosporales</taxon>
        <taxon>Massarineae</taxon>
        <taxon>Lentitheciaceae</taxon>
        <taxon>Lentithecium</taxon>
    </lineage>
</organism>
<keyword evidence="2" id="KW-1185">Reference proteome</keyword>
<evidence type="ECO:0000313" key="1">
    <source>
        <dbReference type="EMBL" id="KAF2685546.1"/>
    </source>
</evidence>
<sequence>MVSECQPSRLPHPRTIHQNASPVYFTHATHDMPLSRHPLGAKLPFQSDSKSVRVSPDLGPFRALLLPEDGPKVLEDWLYTDRAQLAVHVVSFTDAKIVILTWMHTFLDAISQRKILDAIQAQREEEGKREEEYVHASLSMTPWKLLRFVLSTLIKALLYRTTQPRTIIIPVPIFATLKIRALDDLSTLPPFALTLHTNGPSTPFLSDGNVFCAWWTWHLLASQPRLPSFAPTKTLQIMNVFSMRDVLANTAPPLLRPDTLYIGNWYMSINSFLRLKEFLGMSLGELAARIRADLVRQTTRS</sequence>
<dbReference type="EMBL" id="MU005578">
    <property type="protein sequence ID" value="KAF2685546.1"/>
    <property type="molecule type" value="Genomic_DNA"/>
</dbReference>
<dbReference type="Proteomes" id="UP000799291">
    <property type="component" value="Unassembled WGS sequence"/>
</dbReference>
<accession>A0A6G1J4U8</accession>
<evidence type="ECO:0000313" key="2">
    <source>
        <dbReference type="Proteomes" id="UP000799291"/>
    </source>
</evidence>
<reference evidence="1" key="1">
    <citation type="journal article" date="2020" name="Stud. Mycol.">
        <title>101 Dothideomycetes genomes: a test case for predicting lifestyles and emergence of pathogens.</title>
        <authorList>
            <person name="Haridas S."/>
            <person name="Albert R."/>
            <person name="Binder M."/>
            <person name="Bloem J."/>
            <person name="Labutti K."/>
            <person name="Salamov A."/>
            <person name="Andreopoulos B."/>
            <person name="Baker S."/>
            <person name="Barry K."/>
            <person name="Bills G."/>
            <person name="Bluhm B."/>
            <person name="Cannon C."/>
            <person name="Castanera R."/>
            <person name="Culley D."/>
            <person name="Daum C."/>
            <person name="Ezra D."/>
            <person name="Gonzalez J."/>
            <person name="Henrissat B."/>
            <person name="Kuo A."/>
            <person name="Liang C."/>
            <person name="Lipzen A."/>
            <person name="Lutzoni F."/>
            <person name="Magnuson J."/>
            <person name="Mondo S."/>
            <person name="Nolan M."/>
            <person name="Ohm R."/>
            <person name="Pangilinan J."/>
            <person name="Park H.-J."/>
            <person name="Ramirez L."/>
            <person name="Alfaro M."/>
            <person name="Sun H."/>
            <person name="Tritt A."/>
            <person name="Yoshinaga Y."/>
            <person name="Zwiers L.-H."/>
            <person name="Turgeon B."/>
            <person name="Goodwin S."/>
            <person name="Spatafora J."/>
            <person name="Crous P."/>
            <person name="Grigoriev I."/>
        </authorList>
    </citation>
    <scope>NUCLEOTIDE SEQUENCE</scope>
    <source>
        <strain evidence="1">CBS 122367</strain>
    </source>
</reference>
<name>A0A6G1J4U8_9PLEO</name>
<dbReference type="OrthoDB" id="21502at2759"/>
<proteinExistence type="predicted"/>
<dbReference type="AlphaFoldDB" id="A0A6G1J4U8"/>
<protein>
    <submittedName>
        <fullName evidence="1">Uncharacterized protein</fullName>
    </submittedName>
</protein>